<dbReference type="InterPro" id="IPR023214">
    <property type="entry name" value="HAD_sf"/>
</dbReference>
<dbReference type="EC" id="3.1.3.24" evidence="4"/>
<protein>
    <recommendedName>
        <fullName evidence="4">sucrose-phosphate phosphatase</fullName>
        <ecNumber evidence="4">3.1.3.24</ecNumber>
    </recommendedName>
</protein>
<dbReference type="Proteomes" id="UP000623440">
    <property type="component" value="Unassembled WGS sequence"/>
</dbReference>
<feature type="domain" description="Sucrose phosphatase-like" evidence="7">
    <location>
        <begin position="2"/>
        <end position="241"/>
    </location>
</feature>
<comment type="caution">
    <text evidence="8">The sequence shown here is derived from an EMBL/GenBank/DDBJ whole genome shotgun (WGS) entry which is preliminary data.</text>
</comment>
<dbReference type="InterPro" id="IPR051518">
    <property type="entry name" value="Sucrose_Phosphatase"/>
</dbReference>
<evidence type="ECO:0000313" key="8">
    <source>
        <dbReference type="EMBL" id="MBD2534402.1"/>
    </source>
</evidence>
<evidence type="ECO:0000256" key="3">
    <source>
        <dbReference type="ARBA" id="ARBA00007211"/>
    </source>
</evidence>
<proteinExistence type="inferred from homology"/>
<dbReference type="NCBIfam" id="TIGR01485">
    <property type="entry name" value="SPP_plant-cyano"/>
    <property type="match status" value="1"/>
</dbReference>
<reference evidence="8 9" key="1">
    <citation type="journal article" date="2020" name="ISME J.">
        <title>Comparative genomics reveals insights into cyanobacterial evolution and habitat adaptation.</title>
        <authorList>
            <person name="Chen M.Y."/>
            <person name="Teng W.K."/>
            <person name="Zhao L."/>
            <person name="Hu C.X."/>
            <person name="Zhou Y.K."/>
            <person name="Han B.P."/>
            <person name="Song L.R."/>
            <person name="Shu W.S."/>
        </authorList>
    </citation>
    <scope>NUCLEOTIDE SEQUENCE [LARGE SCALE GENOMIC DNA]</scope>
    <source>
        <strain evidence="8 9">FACHB-838</strain>
    </source>
</reference>
<evidence type="ECO:0000259" key="7">
    <source>
        <dbReference type="Pfam" id="PF05116"/>
    </source>
</evidence>
<dbReference type="EMBL" id="JACJSI010000158">
    <property type="protein sequence ID" value="MBD2534402.1"/>
    <property type="molecule type" value="Genomic_DNA"/>
</dbReference>
<comment type="catalytic activity">
    <reaction evidence="6">
        <text>sucrose 6(F)-phosphate + H2O = sucrose + phosphate</text>
        <dbReference type="Rhea" id="RHEA:19289"/>
        <dbReference type="ChEBI" id="CHEBI:15377"/>
        <dbReference type="ChEBI" id="CHEBI:17992"/>
        <dbReference type="ChEBI" id="CHEBI:43474"/>
        <dbReference type="ChEBI" id="CHEBI:57723"/>
        <dbReference type="EC" id="3.1.3.24"/>
    </reaction>
</comment>
<name>A0ABR8DZV7_9NOSO</name>
<comment type="similarity">
    <text evidence="3">Belongs to the sucrose phosphatase family.</text>
</comment>
<dbReference type="PANTHER" id="PTHR46521:SF4">
    <property type="entry name" value="SUCROSE-PHOSPHATASE 2-RELATED"/>
    <property type="match status" value="1"/>
</dbReference>
<evidence type="ECO:0000313" key="9">
    <source>
        <dbReference type="Proteomes" id="UP000623440"/>
    </source>
</evidence>
<dbReference type="InterPro" id="IPR006379">
    <property type="entry name" value="HAD-SF_hydro_IIB"/>
</dbReference>
<dbReference type="PANTHER" id="PTHR46521">
    <property type="entry name" value="SUCROSE-PHOSPHATASE 2-RELATED"/>
    <property type="match status" value="1"/>
</dbReference>
<dbReference type="NCBIfam" id="TIGR01482">
    <property type="entry name" value="SPP-subfamily"/>
    <property type="match status" value="1"/>
</dbReference>
<comment type="pathway">
    <text evidence="2">Glycan biosynthesis; sucrose biosynthesis; sucrose from D-fructose 6-phosphate and UDP-alpha-D-glucose: step 2/2.</text>
</comment>
<organism evidence="8 9">
    <name type="scientific">Nostoc flagelliforme FACHB-838</name>
    <dbReference type="NCBI Taxonomy" id="2692904"/>
    <lineage>
        <taxon>Bacteria</taxon>
        <taxon>Bacillati</taxon>
        <taxon>Cyanobacteriota</taxon>
        <taxon>Cyanophyceae</taxon>
        <taxon>Nostocales</taxon>
        <taxon>Nostocaceae</taxon>
        <taxon>Nostoc</taxon>
    </lineage>
</organism>
<dbReference type="NCBIfam" id="TIGR01484">
    <property type="entry name" value="HAD-SF-IIB"/>
    <property type="match status" value="1"/>
</dbReference>
<evidence type="ECO:0000256" key="5">
    <source>
        <dbReference type="ARBA" id="ARBA00022801"/>
    </source>
</evidence>
<sequence>MKLLLVIELDNTLVNNNQAIAALNQRLEAIGNQIYLVYVTSRSYASSRQMIAQAQLLKPDYLIASVGTEIYQQGLLLQKDWANQISQDWDRDAVWAIASYFSALIPQPKSEQTPYKLSFRLDMDASLEVIDDLEDLLAFTGLQAQVIFSNGRDIDIIPKNSNKGKATAYLQQLLQAQSDATVICGGSGNDISLFQQPSAGIIVGNAQTQLLSWYYKTHYPWHFLAHYPGAAGILEGLIYFNILPFPNNWRWATPHQR</sequence>
<accession>A0ABR8DZV7</accession>
<gene>
    <name evidence="8" type="ORF">H6G97_34795</name>
</gene>
<dbReference type="Gene3D" id="3.40.50.1000">
    <property type="entry name" value="HAD superfamily/HAD-like"/>
    <property type="match status" value="1"/>
</dbReference>
<dbReference type="InterPro" id="IPR012847">
    <property type="entry name" value="Sucrose_phosphatase_pln/cyn"/>
</dbReference>
<dbReference type="InterPro" id="IPR006380">
    <property type="entry name" value="SPP-like_dom"/>
</dbReference>
<evidence type="ECO:0000256" key="6">
    <source>
        <dbReference type="ARBA" id="ARBA00048036"/>
    </source>
</evidence>
<dbReference type="RefSeq" id="WP_190944904.1">
    <property type="nucleotide sequence ID" value="NZ_JACJSI010000158.1"/>
</dbReference>
<dbReference type="SUPFAM" id="SSF56784">
    <property type="entry name" value="HAD-like"/>
    <property type="match status" value="1"/>
</dbReference>
<keyword evidence="9" id="KW-1185">Reference proteome</keyword>
<evidence type="ECO:0000256" key="4">
    <source>
        <dbReference type="ARBA" id="ARBA00013112"/>
    </source>
</evidence>
<dbReference type="InterPro" id="IPR036412">
    <property type="entry name" value="HAD-like_sf"/>
</dbReference>
<comment type="cofactor">
    <cofactor evidence="1">
        <name>Mg(2+)</name>
        <dbReference type="ChEBI" id="CHEBI:18420"/>
    </cofactor>
</comment>
<dbReference type="Pfam" id="PF05116">
    <property type="entry name" value="S6PP"/>
    <property type="match status" value="1"/>
</dbReference>
<keyword evidence="5 8" id="KW-0378">Hydrolase</keyword>
<dbReference type="GO" id="GO:0050307">
    <property type="term" value="F:sucrose-phosphate phosphatase activity"/>
    <property type="evidence" value="ECO:0007669"/>
    <property type="project" value="UniProtKB-EC"/>
</dbReference>
<evidence type="ECO:0000256" key="2">
    <source>
        <dbReference type="ARBA" id="ARBA00005070"/>
    </source>
</evidence>
<dbReference type="Gene3D" id="3.90.1070.10">
    <property type="match status" value="1"/>
</dbReference>
<evidence type="ECO:0000256" key="1">
    <source>
        <dbReference type="ARBA" id="ARBA00001946"/>
    </source>
</evidence>